<feature type="transmembrane region" description="Helical" evidence="1">
    <location>
        <begin position="6"/>
        <end position="25"/>
    </location>
</feature>
<dbReference type="PANTHER" id="PTHR35007">
    <property type="entry name" value="INTEGRAL MEMBRANE PROTEIN-RELATED"/>
    <property type="match status" value="1"/>
</dbReference>
<keyword evidence="1" id="KW-0812">Transmembrane</keyword>
<dbReference type="RefSeq" id="WP_043602129.1">
    <property type="nucleotide sequence ID" value="NZ_AXCY01000001.1"/>
</dbReference>
<sequence length="295" mass="30545">MIGWEVLLAGALVGAGLTVVAAGLVPSRPDLAAALARLDPRILRSETPPPAGALAGMRARTIPRLVETLGLRRFSAELAVTEQTVEALAARKIGYAVVGLASPPVMAALLALVGVSAPPVLPVGVGLVSAGVLSLVPDVELRRRAATARAAMRRATCVYLELVALERAADAGATEALERAATVGRSREFQRIREALLTAEVTGRPAWDGLYRLADDTGVVELADLADIMRLSGTDGAAVYGTLRARATSLRTQLLATASADANAASEHMTIPVALLGVAFMALIAFPAFARIFTG</sequence>
<feature type="transmembrane region" description="Helical" evidence="1">
    <location>
        <begin position="119"/>
        <end position="136"/>
    </location>
</feature>
<evidence type="ECO:0000313" key="2">
    <source>
        <dbReference type="EMBL" id="KGM12782.1"/>
    </source>
</evidence>
<dbReference type="EMBL" id="AXCY01000001">
    <property type="protein sequence ID" value="KGM12782.1"/>
    <property type="molecule type" value="Genomic_DNA"/>
</dbReference>
<feature type="transmembrane region" description="Helical" evidence="1">
    <location>
        <begin position="273"/>
        <end position="293"/>
    </location>
</feature>
<dbReference type="Proteomes" id="UP000029839">
    <property type="component" value="Unassembled WGS sequence"/>
</dbReference>
<keyword evidence="3" id="KW-1185">Reference proteome</keyword>
<proteinExistence type="predicted"/>
<organism evidence="2 3">
    <name type="scientific">Cellulomonas carbonis T26</name>
    <dbReference type="NCBI Taxonomy" id="947969"/>
    <lineage>
        <taxon>Bacteria</taxon>
        <taxon>Bacillati</taxon>
        <taxon>Actinomycetota</taxon>
        <taxon>Actinomycetes</taxon>
        <taxon>Micrococcales</taxon>
        <taxon>Cellulomonadaceae</taxon>
        <taxon>Cellulomonas</taxon>
    </lineage>
</organism>
<dbReference type="PANTHER" id="PTHR35007:SF1">
    <property type="entry name" value="PILUS ASSEMBLY PROTEIN"/>
    <property type="match status" value="1"/>
</dbReference>
<evidence type="ECO:0000256" key="1">
    <source>
        <dbReference type="SAM" id="Phobius"/>
    </source>
</evidence>
<accession>A0A0A0BYN2</accession>
<reference evidence="2 3" key="1">
    <citation type="submission" date="2013-08" db="EMBL/GenBank/DDBJ databases">
        <title>Genome sequencing of Cellulomonas carbonis T26.</title>
        <authorList>
            <person name="Chen F."/>
            <person name="Li Y."/>
            <person name="Wang G."/>
        </authorList>
    </citation>
    <scope>NUCLEOTIDE SEQUENCE [LARGE SCALE GENOMIC DNA]</scope>
    <source>
        <strain evidence="2 3">T26</strain>
    </source>
</reference>
<evidence type="ECO:0000313" key="3">
    <source>
        <dbReference type="Proteomes" id="UP000029839"/>
    </source>
</evidence>
<gene>
    <name evidence="2" type="ORF">N868_00475</name>
</gene>
<dbReference type="OrthoDB" id="5243064at2"/>
<name>A0A0A0BYN2_9CELL</name>
<keyword evidence="1" id="KW-0472">Membrane</keyword>
<protein>
    <submittedName>
        <fullName evidence="2">Type II secretion protein F</fullName>
    </submittedName>
</protein>
<comment type="caution">
    <text evidence="2">The sequence shown here is derived from an EMBL/GenBank/DDBJ whole genome shotgun (WGS) entry which is preliminary data.</text>
</comment>
<feature type="transmembrane region" description="Helical" evidence="1">
    <location>
        <begin position="93"/>
        <end position="113"/>
    </location>
</feature>
<reference evidence="2 3" key="2">
    <citation type="journal article" date="2015" name="Stand. Genomic Sci.">
        <title>Draft genome sequence of Cellulomonas carbonis T26(T) and comparative analysis of six Cellulomonas genomes.</title>
        <authorList>
            <person name="Zhuang W."/>
            <person name="Zhang S."/>
            <person name="Xia X."/>
            <person name="Wang G."/>
        </authorList>
    </citation>
    <scope>NUCLEOTIDE SEQUENCE [LARGE SCALE GENOMIC DNA]</scope>
    <source>
        <strain evidence="2 3">T26</strain>
    </source>
</reference>
<dbReference type="AlphaFoldDB" id="A0A0A0BYN2"/>
<keyword evidence="1" id="KW-1133">Transmembrane helix</keyword>